<evidence type="ECO:0000259" key="1">
    <source>
        <dbReference type="Pfam" id="PF01425"/>
    </source>
</evidence>
<feature type="domain" description="Amidase" evidence="1">
    <location>
        <begin position="29"/>
        <end position="448"/>
    </location>
</feature>
<dbReference type="EMBL" id="JBFALK010000011">
    <property type="protein sequence ID" value="MEV0970999.1"/>
    <property type="molecule type" value="Genomic_DNA"/>
</dbReference>
<dbReference type="Proteomes" id="UP001551675">
    <property type="component" value="Unassembled WGS sequence"/>
</dbReference>
<dbReference type="Gene3D" id="3.90.1300.10">
    <property type="entry name" value="Amidase signature (AS) domain"/>
    <property type="match status" value="1"/>
</dbReference>
<dbReference type="PANTHER" id="PTHR11895">
    <property type="entry name" value="TRANSAMIDASE"/>
    <property type="match status" value="1"/>
</dbReference>
<dbReference type="Pfam" id="PF01425">
    <property type="entry name" value="Amidase"/>
    <property type="match status" value="1"/>
</dbReference>
<evidence type="ECO:0000313" key="3">
    <source>
        <dbReference type="Proteomes" id="UP001551675"/>
    </source>
</evidence>
<dbReference type="PROSITE" id="PS00571">
    <property type="entry name" value="AMIDASES"/>
    <property type="match status" value="1"/>
</dbReference>
<dbReference type="InterPro" id="IPR000120">
    <property type="entry name" value="Amidase"/>
</dbReference>
<protein>
    <submittedName>
        <fullName evidence="2">Amidase</fullName>
    </submittedName>
</protein>
<dbReference type="RefSeq" id="WP_358134870.1">
    <property type="nucleotide sequence ID" value="NZ_JBFALK010000011.1"/>
</dbReference>
<proteinExistence type="predicted"/>
<sequence length="468" mass="49945">MSRGTDASPRTLTELAEGVQAGDITSLNLVREAFERADRVDADLHALKSRLTEHAERAAADVDERQAAGLDIGPLGGVPVAVKDIFKLADAHTTAGSEILDWPPDGTDAVVVERLRNAGAIMLATTTTMEFAVGPPDEERAPVPRNPWNLERYTGGSSSGSASAIAAGIVPAALGTDTAGSIRAPAAYCAVTGLKPTYGLVPKSGCVPLAHSLDTVGPMARSARDCALMLGVIAGHHPSDPTSVRRRVPDYARHLDGDLSGLTVGVDRLFRVAGDQEDPALPEVLRDGIEVMRGRGARVVDIELPYYDELATALIVVLLCEAFAYHRPDLQRRWRDYGATTRLVLACGTRYTGADYVQAQRVRRFGRKALARLFAEVDVVLTPTAVTGAVSLRYIAEMDPTHGIRSAYTPYWSAVGNPAASMPAGFDGDGLPLGLQIAGRPFGDAVVLKVVDAFQRDTDWHLRVPEGR</sequence>
<organism evidence="2 3">
    <name type="scientific">Microtetraspora glauca</name>
    <dbReference type="NCBI Taxonomy" id="1996"/>
    <lineage>
        <taxon>Bacteria</taxon>
        <taxon>Bacillati</taxon>
        <taxon>Actinomycetota</taxon>
        <taxon>Actinomycetes</taxon>
        <taxon>Streptosporangiales</taxon>
        <taxon>Streptosporangiaceae</taxon>
        <taxon>Microtetraspora</taxon>
    </lineage>
</organism>
<reference evidence="2 3" key="1">
    <citation type="submission" date="2024-06" db="EMBL/GenBank/DDBJ databases">
        <title>The Natural Products Discovery Center: Release of the First 8490 Sequenced Strains for Exploring Actinobacteria Biosynthetic Diversity.</title>
        <authorList>
            <person name="Kalkreuter E."/>
            <person name="Kautsar S.A."/>
            <person name="Yang D."/>
            <person name="Bader C.D."/>
            <person name="Teijaro C.N."/>
            <person name="Fluegel L."/>
            <person name="Davis C.M."/>
            <person name="Simpson J.R."/>
            <person name="Lauterbach L."/>
            <person name="Steele A.D."/>
            <person name="Gui C."/>
            <person name="Meng S."/>
            <person name="Li G."/>
            <person name="Viehrig K."/>
            <person name="Ye F."/>
            <person name="Su P."/>
            <person name="Kiefer A.F."/>
            <person name="Nichols A."/>
            <person name="Cepeda A.J."/>
            <person name="Yan W."/>
            <person name="Fan B."/>
            <person name="Jiang Y."/>
            <person name="Adhikari A."/>
            <person name="Zheng C.-J."/>
            <person name="Schuster L."/>
            <person name="Cowan T.M."/>
            <person name="Smanski M.J."/>
            <person name="Chevrette M.G."/>
            <person name="De Carvalho L.P.S."/>
            <person name="Shen B."/>
        </authorList>
    </citation>
    <scope>NUCLEOTIDE SEQUENCE [LARGE SCALE GENOMIC DNA]</scope>
    <source>
        <strain evidence="2 3">NPDC050100</strain>
    </source>
</reference>
<dbReference type="SUPFAM" id="SSF75304">
    <property type="entry name" value="Amidase signature (AS) enzymes"/>
    <property type="match status" value="1"/>
</dbReference>
<dbReference type="PANTHER" id="PTHR11895:SF176">
    <property type="entry name" value="AMIDASE AMID-RELATED"/>
    <property type="match status" value="1"/>
</dbReference>
<dbReference type="InterPro" id="IPR023631">
    <property type="entry name" value="Amidase_dom"/>
</dbReference>
<gene>
    <name evidence="2" type="ORF">AB0I59_20410</name>
</gene>
<accession>A0ABV3GH73</accession>
<keyword evidence="3" id="KW-1185">Reference proteome</keyword>
<evidence type="ECO:0000313" key="2">
    <source>
        <dbReference type="EMBL" id="MEV0970999.1"/>
    </source>
</evidence>
<dbReference type="InterPro" id="IPR020556">
    <property type="entry name" value="Amidase_CS"/>
</dbReference>
<name>A0ABV3GH73_MICGL</name>
<dbReference type="InterPro" id="IPR036928">
    <property type="entry name" value="AS_sf"/>
</dbReference>
<comment type="caution">
    <text evidence="2">The sequence shown here is derived from an EMBL/GenBank/DDBJ whole genome shotgun (WGS) entry which is preliminary data.</text>
</comment>